<proteinExistence type="predicted"/>
<organism evidence="1 2">
    <name type="scientific">Smallanthus sonchifolius</name>
    <dbReference type="NCBI Taxonomy" id="185202"/>
    <lineage>
        <taxon>Eukaryota</taxon>
        <taxon>Viridiplantae</taxon>
        <taxon>Streptophyta</taxon>
        <taxon>Embryophyta</taxon>
        <taxon>Tracheophyta</taxon>
        <taxon>Spermatophyta</taxon>
        <taxon>Magnoliopsida</taxon>
        <taxon>eudicotyledons</taxon>
        <taxon>Gunneridae</taxon>
        <taxon>Pentapetalae</taxon>
        <taxon>asterids</taxon>
        <taxon>campanulids</taxon>
        <taxon>Asterales</taxon>
        <taxon>Asteraceae</taxon>
        <taxon>Asteroideae</taxon>
        <taxon>Heliantheae alliance</taxon>
        <taxon>Millerieae</taxon>
        <taxon>Smallanthus</taxon>
    </lineage>
</organism>
<protein>
    <submittedName>
        <fullName evidence="1">Uncharacterized protein</fullName>
    </submittedName>
</protein>
<comment type="caution">
    <text evidence="1">The sequence shown here is derived from an EMBL/GenBank/DDBJ whole genome shotgun (WGS) entry which is preliminary data.</text>
</comment>
<accession>A0ACB9J4J2</accession>
<sequence>MRPYHKDEKDSGNKVIFSKHKVKRLTSLPQLPGINADFHLALAQPNTTTEINDGETGTVEQNVGQERVTSREERQLRLLYEINEKLNSIQSEIRSRNTEVNKHCGISGFDCLHNHHQDREYVALCHDLPNACFYKHDEAGTKKSQYDGHVQHHD</sequence>
<dbReference type="EMBL" id="CM042022">
    <property type="protein sequence ID" value="KAI3814690.1"/>
    <property type="molecule type" value="Genomic_DNA"/>
</dbReference>
<dbReference type="Proteomes" id="UP001056120">
    <property type="component" value="Linkage Group LG05"/>
</dbReference>
<reference evidence="2" key="1">
    <citation type="journal article" date="2022" name="Mol. Ecol. Resour.">
        <title>The genomes of chicory, endive, great burdock and yacon provide insights into Asteraceae palaeo-polyploidization history and plant inulin production.</title>
        <authorList>
            <person name="Fan W."/>
            <person name="Wang S."/>
            <person name="Wang H."/>
            <person name="Wang A."/>
            <person name="Jiang F."/>
            <person name="Liu H."/>
            <person name="Zhao H."/>
            <person name="Xu D."/>
            <person name="Zhang Y."/>
        </authorList>
    </citation>
    <scope>NUCLEOTIDE SEQUENCE [LARGE SCALE GENOMIC DNA]</scope>
    <source>
        <strain evidence="2">cv. Yunnan</strain>
    </source>
</reference>
<name>A0ACB9J4J2_9ASTR</name>
<evidence type="ECO:0000313" key="2">
    <source>
        <dbReference type="Proteomes" id="UP001056120"/>
    </source>
</evidence>
<reference evidence="1 2" key="2">
    <citation type="journal article" date="2022" name="Mol. Ecol. Resour.">
        <title>The genomes of chicory, endive, great burdock and yacon provide insights into Asteraceae paleo-polyploidization history and plant inulin production.</title>
        <authorList>
            <person name="Fan W."/>
            <person name="Wang S."/>
            <person name="Wang H."/>
            <person name="Wang A."/>
            <person name="Jiang F."/>
            <person name="Liu H."/>
            <person name="Zhao H."/>
            <person name="Xu D."/>
            <person name="Zhang Y."/>
        </authorList>
    </citation>
    <scope>NUCLEOTIDE SEQUENCE [LARGE SCALE GENOMIC DNA]</scope>
    <source>
        <strain evidence="2">cv. Yunnan</strain>
        <tissue evidence="1">Leaves</tissue>
    </source>
</reference>
<gene>
    <name evidence="1" type="ORF">L1987_14334</name>
</gene>
<evidence type="ECO:0000313" key="1">
    <source>
        <dbReference type="EMBL" id="KAI3814690.1"/>
    </source>
</evidence>
<keyword evidence="2" id="KW-1185">Reference proteome</keyword>